<dbReference type="EMBL" id="AABL01001209">
    <property type="protein sequence ID" value="EAA15850.1"/>
    <property type="molecule type" value="Genomic_DNA"/>
</dbReference>
<evidence type="ECO:0000313" key="2">
    <source>
        <dbReference type="Proteomes" id="UP000008553"/>
    </source>
</evidence>
<dbReference type="PaxDb" id="73239-Q7RHF0"/>
<dbReference type="InParanoid" id="Q7RHF0"/>
<sequence length="60" mass="6998">MEDTIANMSEENLNYIKTCIGYSLAKSMLYAIKTDTEVLKIYMNLGIKMMALYSKNWETY</sequence>
<organism evidence="1 2">
    <name type="scientific">Plasmodium yoelii yoelii</name>
    <dbReference type="NCBI Taxonomy" id="73239"/>
    <lineage>
        <taxon>Eukaryota</taxon>
        <taxon>Sar</taxon>
        <taxon>Alveolata</taxon>
        <taxon>Apicomplexa</taxon>
        <taxon>Aconoidasida</taxon>
        <taxon>Haemosporida</taxon>
        <taxon>Plasmodiidae</taxon>
        <taxon>Plasmodium</taxon>
        <taxon>Plasmodium (Vinckeia)</taxon>
    </lineage>
</organism>
<proteinExistence type="predicted"/>
<evidence type="ECO:0000313" key="1">
    <source>
        <dbReference type="EMBL" id="EAA15850.1"/>
    </source>
</evidence>
<keyword evidence="2" id="KW-1185">Reference proteome</keyword>
<accession>Q7RHF0</accession>
<dbReference type="AlphaFoldDB" id="Q7RHF0"/>
<comment type="caution">
    <text evidence="1">The sequence shown here is derived from an EMBL/GenBank/DDBJ whole genome shotgun (WGS) entry which is preliminary data.</text>
</comment>
<reference evidence="1 2" key="1">
    <citation type="journal article" date="2002" name="Nature">
        <title>Genome sequence and comparative analysis of the model rodent malaria parasite Plasmodium yoelii yoelii.</title>
        <authorList>
            <person name="Carlton J.M."/>
            <person name="Angiuoli S.V."/>
            <person name="Suh B.B."/>
            <person name="Kooij T.W."/>
            <person name="Pertea M."/>
            <person name="Silva J.C."/>
            <person name="Ermolaeva M.D."/>
            <person name="Allen J.E."/>
            <person name="Selengut J.D."/>
            <person name="Koo H.L."/>
            <person name="Peterson J.D."/>
            <person name="Pop M."/>
            <person name="Kosack D.S."/>
            <person name="Shumway M.F."/>
            <person name="Bidwell S.L."/>
            <person name="Shallom S.J."/>
            <person name="van Aken S.E."/>
            <person name="Riedmuller S.B."/>
            <person name="Feldblyum T.V."/>
            <person name="Cho J.K."/>
            <person name="Quackenbush J."/>
            <person name="Sedegah M."/>
            <person name="Shoaibi A."/>
            <person name="Cummings L.M."/>
            <person name="Florens L."/>
            <person name="Yates J.R."/>
            <person name="Raine J.D."/>
            <person name="Sinden R.E."/>
            <person name="Harris M.A."/>
            <person name="Cunningham D.A."/>
            <person name="Preiser P.R."/>
            <person name="Bergman L.W."/>
            <person name="Vaidya A.B."/>
            <person name="van Lin L.H."/>
            <person name="Janse C.J."/>
            <person name="Waters A.P."/>
            <person name="Smith H.O."/>
            <person name="White O.R."/>
            <person name="Salzberg S.L."/>
            <person name="Venter J.C."/>
            <person name="Fraser C.M."/>
            <person name="Hoffman S.L."/>
            <person name="Gardner M.J."/>
            <person name="Carucci D.J."/>
        </authorList>
    </citation>
    <scope>NUCLEOTIDE SEQUENCE [LARGE SCALE GENOMIC DNA]</scope>
    <source>
        <strain evidence="1 2">17XNL</strain>
    </source>
</reference>
<protein>
    <submittedName>
        <fullName evidence="1">Uncharacterized protein</fullName>
    </submittedName>
</protein>
<gene>
    <name evidence="1" type="ORF">PY04037</name>
</gene>
<name>Q7RHF0_PLAYO</name>
<dbReference type="Proteomes" id="UP000008553">
    <property type="component" value="Unassembled WGS sequence"/>
</dbReference>